<dbReference type="Proteomes" id="UP000070529">
    <property type="component" value="Unassembled WGS sequence"/>
</dbReference>
<dbReference type="RefSeq" id="WP_067410839.1">
    <property type="nucleotide sequence ID" value="NZ_LNTY01000006.1"/>
</dbReference>
<dbReference type="InterPro" id="IPR014408">
    <property type="entry name" value="dGMP_Pdiesterase_EAL/HD-GYP"/>
</dbReference>
<dbReference type="EMBL" id="LNTY01000006">
    <property type="protein sequence ID" value="KXF83139.1"/>
    <property type="molecule type" value="Genomic_DNA"/>
</dbReference>
<protein>
    <submittedName>
        <fullName evidence="2">Signal transduction protein</fullName>
    </submittedName>
</protein>
<dbReference type="SUPFAM" id="SSF141868">
    <property type="entry name" value="EAL domain-like"/>
    <property type="match status" value="1"/>
</dbReference>
<evidence type="ECO:0000313" key="2">
    <source>
        <dbReference type="EMBL" id="KXF83139.1"/>
    </source>
</evidence>
<name>A0A135ICH2_9GAMM</name>
<sequence>MAEVFFSCQPVFSNDLQQWGSELLFREGLENKFPSIDEDTATSRILSANFLASNSNQNQSRYIVSFGESSLMDEIPLSMPSQSLIIFLTDDCHPNAELVSKLRAYRTEGYRIMMDGKAMHNAWRNYLELVDIFSISMERDNPSDWEQTISQYSQQVFLARKVEKQEELAAAQSVGFTLFQGYFFEKPTIVRSEDVAPSVMSLLDICIIINKNPDDIDTLTNIISKDVSLLYKVIASANILAKTKTNKIANPRQAVVYLGVQALRRLVSLLIMSNLNHQHAAQLQSIALLRATFFSSLQIDNKEFNADEAFIVGAFSMLDVMLSKPMSEIVSQLDLSAAVKKGLTTKEGVYGQLITLSHDIEHANWNGLINWCNELKLNDKAVLKEFEAARVSTAEITSSMQV</sequence>
<dbReference type="Gene3D" id="3.20.20.450">
    <property type="entry name" value="EAL domain"/>
    <property type="match status" value="1"/>
</dbReference>
<dbReference type="InterPro" id="IPR013976">
    <property type="entry name" value="HDOD"/>
</dbReference>
<dbReference type="AlphaFoldDB" id="A0A135ICH2"/>
<dbReference type="PROSITE" id="PS51833">
    <property type="entry name" value="HDOD"/>
    <property type="match status" value="1"/>
</dbReference>
<feature type="domain" description="HDOD" evidence="1">
    <location>
        <begin position="189"/>
        <end position="381"/>
    </location>
</feature>
<organism evidence="2 3">
    <name type="scientific">Enterovibrio coralii</name>
    <dbReference type="NCBI Taxonomy" id="294935"/>
    <lineage>
        <taxon>Bacteria</taxon>
        <taxon>Pseudomonadati</taxon>
        <taxon>Pseudomonadota</taxon>
        <taxon>Gammaproteobacteria</taxon>
        <taxon>Vibrionales</taxon>
        <taxon>Vibrionaceae</taxon>
        <taxon>Enterovibrio</taxon>
    </lineage>
</organism>
<dbReference type="STRING" id="294935.ATN88_05365"/>
<evidence type="ECO:0000259" key="1">
    <source>
        <dbReference type="PROSITE" id="PS51833"/>
    </source>
</evidence>
<proteinExistence type="predicted"/>
<dbReference type="Pfam" id="PF08668">
    <property type="entry name" value="HDOD"/>
    <property type="match status" value="1"/>
</dbReference>
<dbReference type="Gene3D" id="1.10.3210.10">
    <property type="entry name" value="Hypothetical protein af1432"/>
    <property type="match status" value="1"/>
</dbReference>
<comment type="caution">
    <text evidence="2">The sequence shown here is derived from an EMBL/GenBank/DDBJ whole genome shotgun (WGS) entry which is preliminary data.</text>
</comment>
<accession>A0A135ICH2</accession>
<dbReference type="InterPro" id="IPR052340">
    <property type="entry name" value="RNase_Y/CdgJ"/>
</dbReference>
<keyword evidence="3" id="KW-1185">Reference proteome</keyword>
<dbReference type="PANTHER" id="PTHR33525:SF4">
    <property type="entry name" value="CYCLIC DI-GMP PHOSPHODIESTERASE CDGJ"/>
    <property type="match status" value="1"/>
</dbReference>
<dbReference type="InterPro" id="IPR035919">
    <property type="entry name" value="EAL_sf"/>
</dbReference>
<dbReference type="PIRSF" id="PIRSF003180">
    <property type="entry name" value="DiGMPpdiest_YuxH"/>
    <property type="match status" value="1"/>
</dbReference>
<dbReference type="PANTHER" id="PTHR33525">
    <property type="match status" value="1"/>
</dbReference>
<dbReference type="SUPFAM" id="SSF109604">
    <property type="entry name" value="HD-domain/PDEase-like"/>
    <property type="match status" value="1"/>
</dbReference>
<gene>
    <name evidence="2" type="ORF">ATN88_05365</name>
</gene>
<dbReference type="OrthoDB" id="9804751at2"/>
<reference evidence="2 3" key="1">
    <citation type="submission" date="2015-11" db="EMBL/GenBank/DDBJ databases">
        <title>Genomic Taxonomy of the Vibrionaceae.</title>
        <authorList>
            <person name="Gomez-Gil B."/>
            <person name="Enciso-Ibarra J."/>
        </authorList>
    </citation>
    <scope>NUCLEOTIDE SEQUENCE [LARGE SCALE GENOMIC DNA]</scope>
    <source>
        <strain evidence="2 3">CAIM 912</strain>
    </source>
</reference>
<evidence type="ECO:0000313" key="3">
    <source>
        <dbReference type="Proteomes" id="UP000070529"/>
    </source>
</evidence>